<keyword evidence="7" id="KW-0406">Ion transport</keyword>
<comment type="subcellular location">
    <subcellularLocation>
        <location evidence="1">Cell membrane</location>
        <topology evidence="1">Multi-pass membrane protein</topology>
    </subcellularLocation>
</comment>
<evidence type="ECO:0000256" key="10">
    <source>
        <dbReference type="ARBA" id="ARBA00023180"/>
    </source>
</evidence>
<keyword evidence="12" id="KW-0407">Ion channel</keyword>
<comment type="similarity">
    <text evidence="2">Belongs to the glutamate-gated ion channel (TC 1.A.10.1) family.</text>
</comment>
<feature type="transmembrane region" description="Helical" evidence="13">
    <location>
        <begin position="391"/>
        <end position="415"/>
    </location>
</feature>
<dbReference type="OrthoDB" id="8050636at2759"/>
<dbReference type="InterPro" id="IPR052192">
    <property type="entry name" value="Insect_Ionotropic_Sensory_Rcpt"/>
</dbReference>
<keyword evidence="11" id="KW-1071">Ligand-gated ion channel</keyword>
<evidence type="ECO:0000256" key="1">
    <source>
        <dbReference type="ARBA" id="ARBA00004651"/>
    </source>
</evidence>
<feature type="transmembrane region" description="Helical" evidence="13">
    <location>
        <begin position="122"/>
        <end position="151"/>
    </location>
</feature>
<dbReference type="SUPFAM" id="SSF53850">
    <property type="entry name" value="Periplasmic binding protein-like II"/>
    <property type="match status" value="1"/>
</dbReference>
<protein>
    <submittedName>
        <fullName evidence="15">Putative glutamate receptor</fullName>
    </submittedName>
</protein>
<evidence type="ECO:0000256" key="7">
    <source>
        <dbReference type="ARBA" id="ARBA00023065"/>
    </source>
</evidence>
<dbReference type="InterPro" id="IPR001320">
    <property type="entry name" value="Iontro_rcpt_C"/>
</dbReference>
<keyword evidence="8 13" id="KW-0472">Membrane</keyword>
<dbReference type="InterPro" id="IPR019594">
    <property type="entry name" value="Glu/Gly-bd"/>
</dbReference>
<feature type="transmembrane region" description="Helical" evidence="13">
    <location>
        <begin position="182"/>
        <end position="200"/>
    </location>
</feature>
<dbReference type="GO" id="GO:0050906">
    <property type="term" value="P:detection of stimulus involved in sensory perception"/>
    <property type="evidence" value="ECO:0007669"/>
    <property type="project" value="UniProtKB-ARBA"/>
</dbReference>
<evidence type="ECO:0000256" key="13">
    <source>
        <dbReference type="SAM" id="Phobius"/>
    </source>
</evidence>
<dbReference type="Pfam" id="PF00060">
    <property type="entry name" value="Lig_chan"/>
    <property type="match status" value="1"/>
</dbReference>
<evidence type="ECO:0000256" key="12">
    <source>
        <dbReference type="ARBA" id="ARBA00023303"/>
    </source>
</evidence>
<dbReference type="AlphaFoldDB" id="A0A8X6TEP7"/>
<name>A0A8X6TEP7_NEPPI</name>
<dbReference type="PANTHER" id="PTHR42643">
    <property type="entry name" value="IONOTROPIC RECEPTOR 20A-RELATED"/>
    <property type="match status" value="1"/>
</dbReference>
<keyword evidence="16" id="KW-1185">Reference proteome</keyword>
<sequence length="417" mass="47356">MSSFNKWTIATLNRSRLFEIYSNSDGMPNIYGIEGELIKSIVSKLNVEYKIVTPADEQYGIELKDGNWTGIIGMLHRGEADIGIANLGIYEDRYGTVDFTSPYMIEGMHFCLLKSAYRDELFVFLHLFDFSTWMFLLGSLFITATVILIILKERETFSSIMLYLFGSLLSQTLIIHKGIYNWKIIFTSWLLFAFVMSSAYSGELLSFLTLPSEAKTVETFQELAEAVAKGSHRVYALKGSQFVSALKGSPEQHLRFLGKMIEKNDWYVTADDMTQNPLKKKDSPDNKTRVDAILGGRYIFKMLYGVGDFKSKVFVSEEKSSMASMAIAFRKGFSCAPEVNKVLTRILEAGIYEKFLRDESLKYWFSLSSDERKEIEVNEDRSLSVNDLAEAFVLLSVGLLISFLVLLAEIAVSYIKR</sequence>
<dbReference type="GO" id="GO:0005886">
    <property type="term" value="C:plasma membrane"/>
    <property type="evidence" value="ECO:0007669"/>
    <property type="project" value="UniProtKB-SubCell"/>
</dbReference>
<feature type="domain" description="Ionotropic glutamate receptor L-glutamate and glycine-binding" evidence="14">
    <location>
        <begin position="20"/>
        <end position="77"/>
    </location>
</feature>
<evidence type="ECO:0000256" key="6">
    <source>
        <dbReference type="ARBA" id="ARBA00022989"/>
    </source>
</evidence>
<evidence type="ECO:0000256" key="11">
    <source>
        <dbReference type="ARBA" id="ARBA00023286"/>
    </source>
</evidence>
<evidence type="ECO:0000256" key="3">
    <source>
        <dbReference type="ARBA" id="ARBA00022448"/>
    </source>
</evidence>
<keyword evidence="3" id="KW-0813">Transport</keyword>
<keyword evidence="6 13" id="KW-1133">Transmembrane helix</keyword>
<feature type="transmembrane region" description="Helical" evidence="13">
    <location>
        <begin position="157"/>
        <end position="175"/>
    </location>
</feature>
<dbReference type="PANTHER" id="PTHR42643:SF38">
    <property type="entry name" value="IONOTROPIC RECEPTOR 100A"/>
    <property type="match status" value="1"/>
</dbReference>
<reference evidence="15" key="1">
    <citation type="submission" date="2020-08" db="EMBL/GenBank/DDBJ databases">
        <title>Multicomponent nature underlies the extraordinary mechanical properties of spider dragline silk.</title>
        <authorList>
            <person name="Kono N."/>
            <person name="Nakamura H."/>
            <person name="Mori M."/>
            <person name="Yoshida Y."/>
            <person name="Ohtoshi R."/>
            <person name="Malay A.D."/>
            <person name="Moran D.A.P."/>
            <person name="Tomita M."/>
            <person name="Numata K."/>
            <person name="Arakawa K."/>
        </authorList>
    </citation>
    <scope>NUCLEOTIDE SEQUENCE</scope>
</reference>
<evidence type="ECO:0000256" key="8">
    <source>
        <dbReference type="ARBA" id="ARBA00023136"/>
    </source>
</evidence>
<proteinExistence type="inferred from homology"/>
<evidence type="ECO:0000256" key="2">
    <source>
        <dbReference type="ARBA" id="ARBA00008685"/>
    </source>
</evidence>
<dbReference type="Proteomes" id="UP000887013">
    <property type="component" value="Unassembled WGS sequence"/>
</dbReference>
<gene>
    <name evidence="15" type="primary">KBP_0</name>
    <name evidence="15" type="ORF">NPIL_499551</name>
</gene>
<dbReference type="Pfam" id="PF10613">
    <property type="entry name" value="Lig_chan-Glu_bd"/>
    <property type="match status" value="1"/>
</dbReference>
<organism evidence="15 16">
    <name type="scientific">Nephila pilipes</name>
    <name type="common">Giant wood spider</name>
    <name type="synonym">Nephila maculata</name>
    <dbReference type="NCBI Taxonomy" id="299642"/>
    <lineage>
        <taxon>Eukaryota</taxon>
        <taxon>Metazoa</taxon>
        <taxon>Ecdysozoa</taxon>
        <taxon>Arthropoda</taxon>
        <taxon>Chelicerata</taxon>
        <taxon>Arachnida</taxon>
        <taxon>Araneae</taxon>
        <taxon>Araneomorphae</taxon>
        <taxon>Entelegynae</taxon>
        <taxon>Araneoidea</taxon>
        <taxon>Nephilidae</taxon>
        <taxon>Nephila</taxon>
    </lineage>
</organism>
<dbReference type="EMBL" id="BMAW01055724">
    <property type="protein sequence ID" value="GFT02469.1"/>
    <property type="molecule type" value="Genomic_DNA"/>
</dbReference>
<dbReference type="Gene3D" id="1.10.287.70">
    <property type="match status" value="1"/>
</dbReference>
<keyword evidence="5 13" id="KW-0812">Transmembrane</keyword>
<evidence type="ECO:0000313" key="16">
    <source>
        <dbReference type="Proteomes" id="UP000887013"/>
    </source>
</evidence>
<comment type="caution">
    <text evidence="15">The sequence shown here is derived from an EMBL/GenBank/DDBJ whole genome shotgun (WGS) entry which is preliminary data.</text>
</comment>
<evidence type="ECO:0000256" key="9">
    <source>
        <dbReference type="ARBA" id="ARBA00023170"/>
    </source>
</evidence>
<dbReference type="SMART" id="SM00918">
    <property type="entry name" value="Lig_chan-Glu_bd"/>
    <property type="match status" value="1"/>
</dbReference>
<keyword evidence="10" id="KW-0325">Glycoprotein</keyword>
<evidence type="ECO:0000259" key="14">
    <source>
        <dbReference type="SMART" id="SM00918"/>
    </source>
</evidence>
<keyword evidence="4" id="KW-1003">Cell membrane</keyword>
<accession>A0A8X6TEP7</accession>
<evidence type="ECO:0000256" key="5">
    <source>
        <dbReference type="ARBA" id="ARBA00022692"/>
    </source>
</evidence>
<keyword evidence="9 15" id="KW-0675">Receptor</keyword>
<dbReference type="Gene3D" id="3.40.190.10">
    <property type="entry name" value="Periplasmic binding protein-like II"/>
    <property type="match status" value="1"/>
</dbReference>
<evidence type="ECO:0000256" key="4">
    <source>
        <dbReference type="ARBA" id="ARBA00022475"/>
    </source>
</evidence>
<evidence type="ECO:0000313" key="15">
    <source>
        <dbReference type="EMBL" id="GFT02469.1"/>
    </source>
</evidence>
<dbReference type="GO" id="GO:0015276">
    <property type="term" value="F:ligand-gated monoatomic ion channel activity"/>
    <property type="evidence" value="ECO:0007669"/>
    <property type="project" value="InterPro"/>
</dbReference>